<dbReference type="OrthoDB" id="107330at2157"/>
<evidence type="ECO:0000313" key="3">
    <source>
        <dbReference type="Proteomes" id="UP000027981"/>
    </source>
</evidence>
<feature type="transmembrane region" description="Helical" evidence="1">
    <location>
        <begin position="150"/>
        <end position="176"/>
    </location>
</feature>
<dbReference type="EMBL" id="CP006019">
    <property type="protein sequence ID" value="AIF70221.1"/>
    <property type="molecule type" value="Genomic_DNA"/>
</dbReference>
<dbReference type="KEGG" id="ppac:PAP_09215"/>
<feature type="transmembrane region" description="Helical" evidence="1">
    <location>
        <begin position="88"/>
        <end position="105"/>
    </location>
</feature>
<reference evidence="3" key="1">
    <citation type="submission" date="2013-06" db="EMBL/GenBank/DDBJ databases">
        <title>Complete Genome Sequence of Hyperthermophilic Palaeococcus pacificus DY20341T, Isolated from a Deep-Sea Hydrothermal Sediments.</title>
        <authorList>
            <person name="Zeng X."/>
            <person name="Shao Z."/>
        </authorList>
    </citation>
    <scope>NUCLEOTIDE SEQUENCE [LARGE SCALE GENOMIC DNA]</scope>
    <source>
        <strain evidence="3">DY20341</strain>
    </source>
</reference>
<accession>A0A075LVP5</accession>
<evidence type="ECO:0000313" key="2">
    <source>
        <dbReference type="EMBL" id="AIF70221.1"/>
    </source>
</evidence>
<dbReference type="PANTHER" id="PTHR31303">
    <property type="entry name" value="CTP-DEPENDENT DIACYLGLYCEROL KINASE 1"/>
    <property type="match status" value="1"/>
</dbReference>
<protein>
    <recommendedName>
        <fullName evidence="4">Phosphatidate cytidylyltransferase</fullName>
    </recommendedName>
</protein>
<dbReference type="AlphaFoldDB" id="A0A075LVP5"/>
<dbReference type="RefSeq" id="WP_048165693.1">
    <property type="nucleotide sequence ID" value="NZ_CP006019.1"/>
</dbReference>
<dbReference type="Proteomes" id="UP000027981">
    <property type="component" value="Chromosome"/>
</dbReference>
<dbReference type="InterPro" id="IPR037997">
    <property type="entry name" value="Dgk1-like"/>
</dbReference>
<dbReference type="GeneID" id="24842940"/>
<evidence type="ECO:0000256" key="1">
    <source>
        <dbReference type="SAM" id="Phobius"/>
    </source>
</evidence>
<dbReference type="GO" id="GO:0004143">
    <property type="term" value="F:ATP-dependent diacylglycerol kinase activity"/>
    <property type="evidence" value="ECO:0007669"/>
    <property type="project" value="InterPro"/>
</dbReference>
<keyword evidence="1" id="KW-0472">Membrane</keyword>
<keyword evidence="1" id="KW-0812">Transmembrane</keyword>
<gene>
    <name evidence="2" type="ORF">PAP_09215</name>
</gene>
<reference evidence="2 3" key="2">
    <citation type="journal article" date="2015" name="Genome Announc.">
        <title>Complete Genome Sequence of Hyperthermophilic Piezophilic Archaeon Palaeococcus pacificus DY20341T, Isolated from Deep-Sea Hydrothermal Sediments.</title>
        <authorList>
            <person name="Zeng X."/>
            <person name="Jebbar M."/>
            <person name="Shao Z."/>
        </authorList>
    </citation>
    <scope>NUCLEOTIDE SEQUENCE [LARGE SCALE GENOMIC DNA]</scope>
    <source>
        <strain evidence="2 3">DY20341</strain>
    </source>
</reference>
<keyword evidence="1" id="KW-1133">Transmembrane helix</keyword>
<dbReference type="PANTHER" id="PTHR31303:SF1">
    <property type="entry name" value="CTP-DEPENDENT DIACYLGLYCEROL KINASE 1"/>
    <property type="match status" value="1"/>
</dbReference>
<proteinExistence type="predicted"/>
<dbReference type="eggNOG" id="arCOG01880">
    <property type="taxonomic scope" value="Archaea"/>
</dbReference>
<organism evidence="2 3">
    <name type="scientific">Palaeococcus pacificus DY20341</name>
    <dbReference type="NCBI Taxonomy" id="1343739"/>
    <lineage>
        <taxon>Archaea</taxon>
        <taxon>Methanobacteriati</taxon>
        <taxon>Methanobacteriota</taxon>
        <taxon>Thermococci</taxon>
        <taxon>Thermococcales</taxon>
        <taxon>Thermococcaceae</taxon>
        <taxon>Palaeococcus</taxon>
    </lineage>
</organism>
<keyword evidence="3" id="KW-1185">Reference proteome</keyword>
<feature type="transmembrane region" description="Helical" evidence="1">
    <location>
        <begin position="34"/>
        <end position="51"/>
    </location>
</feature>
<evidence type="ECO:0008006" key="4">
    <source>
        <dbReference type="Google" id="ProtNLM"/>
    </source>
</evidence>
<name>A0A075LVP5_9EURY</name>
<sequence length="206" mass="23206">MSMKSELKRKALHLTGLSIPMIYLLFGREFTLRFTGFFLILFVILEPFRIVEHLRDGVKKRLHLYVDEEIIAKFEDELDSIAREHERYWIGAHIYFTLAALIVIYLFPEDIAIGAIAAATLGDAMAAIIGKSFGRHRFKNGKSLEGSSAYFLTALLILVPLTDLPHGIIGALAGAITEFYELPPDDNFSNQLAIAVVLYVFRIALF</sequence>
<dbReference type="HOGENOM" id="CLU_031477_4_1_2"/>
<feature type="transmembrane region" description="Helical" evidence="1">
    <location>
        <begin position="111"/>
        <end position="129"/>
    </location>
</feature>
<dbReference type="STRING" id="1343739.PAP_09215"/>
<feature type="transmembrane region" description="Helical" evidence="1">
    <location>
        <begin position="188"/>
        <end position="205"/>
    </location>
</feature>